<dbReference type="InterPro" id="IPR036754">
    <property type="entry name" value="YbaK/aa-tRNA-synt-asso_dom_sf"/>
</dbReference>
<sequence>MRGTSGLMNTPIIELRQSEQRVAAALAEHGLPGSVIVLDQLATTAQMAADALGIEVGRIVKSLVFAGAETTTPYMLLVSGANRVHERRVSRLIGEKLVRSDADFVRDITGFAIGGVSPLGHLKQMSLWIDEDLFAFQTVWAAAGNARSVFEIKPQDLARATGAKRINVT</sequence>
<dbReference type="Proteomes" id="UP000596977">
    <property type="component" value="Unassembled WGS sequence"/>
</dbReference>
<name>A0A916R9V6_9HYPH</name>
<proteinExistence type="predicted"/>
<dbReference type="PANTHER" id="PTHR30411:SF1">
    <property type="entry name" value="CYTOPLASMIC PROTEIN"/>
    <property type="match status" value="1"/>
</dbReference>
<dbReference type="Pfam" id="PF04073">
    <property type="entry name" value="tRNA_edit"/>
    <property type="match status" value="1"/>
</dbReference>
<dbReference type="Gene3D" id="3.90.960.10">
    <property type="entry name" value="YbaK/aminoacyl-tRNA synthetase-associated domain"/>
    <property type="match status" value="1"/>
</dbReference>
<accession>A0A916R9V6</accession>
<dbReference type="SUPFAM" id="SSF55826">
    <property type="entry name" value="YbaK/ProRS associated domain"/>
    <property type="match status" value="1"/>
</dbReference>
<comment type="caution">
    <text evidence="2">The sequence shown here is derived from an EMBL/GenBank/DDBJ whole genome shotgun (WGS) entry which is preliminary data.</text>
</comment>
<dbReference type="EMBL" id="BMKB01000002">
    <property type="protein sequence ID" value="GGA47017.1"/>
    <property type="molecule type" value="Genomic_DNA"/>
</dbReference>
<feature type="domain" description="YbaK/aminoacyl-tRNA synthetase-associated" evidence="1">
    <location>
        <begin position="42"/>
        <end position="159"/>
    </location>
</feature>
<dbReference type="AlphaFoldDB" id="A0A916R9V6"/>
<dbReference type="CDD" id="cd04333">
    <property type="entry name" value="ProX_deacylase"/>
    <property type="match status" value="1"/>
</dbReference>
<reference evidence="2 3" key="1">
    <citation type="journal article" date="2014" name="Int. J. Syst. Evol. Microbiol.">
        <title>Complete genome sequence of Corynebacterium casei LMG S-19264T (=DSM 44701T), isolated from a smear-ripened cheese.</title>
        <authorList>
            <consortium name="US DOE Joint Genome Institute (JGI-PGF)"/>
            <person name="Walter F."/>
            <person name="Albersmeier A."/>
            <person name="Kalinowski J."/>
            <person name="Ruckert C."/>
        </authorList>
    </citation>
    <scope>NUCLEOTIDE SEQUENCE [LARGE SCALE GENOMIC DNA]</scope>
    <source>
        <strain evidence="2 3">CGMCC 1.15896</strain>
    </source>
</reference>
<keyword evidence="3" id="KW-1185">Reference proteome</keyword>
<evidence type="ECO:0000313" key="3">
    <source>
        <dbReference type="Proteomes" id="UP000596977"/>
    </source>
</evidence>
<organism evidence="2 3">
    <name type="scientific">Pelagibacterium lentulum</name>
    <dbReference type="NCBI Taxonomy" id="2029865"/>
    <lineage>
        <taxon>Bacteria</taxon>
        <taxon>Pseudomonadati</taxon>
        <taxon>Pseudomonadota</taxon>
        <taxon>Alphaproteobacteria</taxon>
        <taxon>Hyphomicrobiales</taxon>
        <taxon>Devosiaceae</taxon>
        <taxon>Pelagibacterium</taxon>
    </lineage>
</organism>
<evidence type="ECO:0000259" key="1">
    <source>
        <dbReference type="Pfam" id="PF04073"/>
    </source>
</evidence>
<protein>
    <submittedName>
        <fullName evidence="2">Cys-tRNA(Pro)/cys-tRNA(Cys) deacylase</fullName>
    </submittedName>
</protein>
<dbReference type="InterPro" id="IPR007214">
    <property type="entry name" value="YbaK/aa-tRNA-synth-assoc-dom"/>
</dbReference>
<dbReference type="GO" id="GO:0002161">
    <property type="term" value="F:aminoacyl-tRNA deacylase activity"/>
    <property type="evidence" value="ECO:0007669"/>
    <property type="project" value="InterPro"/>
</dbReference>
<gene>
    <name evidence="2" type="ORF">GCM10011499_16000</name>
</gene>
<evidence type="ECO:0000313" key="2">
    <source>
        <dbReference type="EMBL" id="GGA47017.1"/>
    </source>
</evidence>
<dbReference type="PANTHER" id="PTHR30411">
    <property type="entry name" value="CYTOPLASMIC PROTEIN"/>
    <property type="match status" value="1"/>
</dbReference>